<keyword evidence="1" id="KW-0802">TPR repeat</keyword>
<evidence type="ECO:0000313" key="2">
    <source>
        <dbReference type="EMBL" id="SES27443.1"/>
    </source>
</evidence>
<keyword evidence="3" id="KW-1185">Reference proteome</keyword>
<comment type="caution">
    <text evidence="2">The sequence shown here is derived from an EMBL/GenBank/DDBJ whole genome shotgun (WGS) entry which is preliminary data.</text>
</comment>
<gene>
    <name evidence="2" type="ORF">SAMN05444126_1266</name>
</gene>
<dbReference type="InterPro" id="IPR011990">
    <property type="entry name" value="TPR-like_helical_dom_sf"/>
</dbReference>
<evidence type="ECO:0000313" key="3">
    <source>
        <dbReference type="Proteomes" id="UP000199318"/>
    </source>
</evidence>
<sequence length="346" mass="40638">MSRSRDNDEKKAPIIPIARDAQFFFNKGNELLENNQPERALRFMQRAMAADPNHPAYACQTAILLSETGRYEESNELLYYIYENLDSTNNESFFFRANNFIAMNRFEEAGFELTLYIQNDPNGQYVEDAKAYLALLHEHEQAENETAASAEVQSDNALRLLVCGDYQAAEETARKQLEKDPQQSCHYAYLAEALIEQKRLAEAEEIVAEWIPFSYGPQFHCLLARLLFEQNKVTREEAAALLSKIHPLHRGDYYYWGRMLLRFDLFELAFKVYMHVKISREAVKDFSFYHELALLVWRNRSAEEAEEIWQWIQQNDREYPPVVREMLTQVQKREFPADIERVLPYA</sequence>
<dbReference type="PROSITE" id="PS50005">
    <property type="entry name" value="TPR"/>
    <property type="match status" value="1"/>
</dbReference>
<evidence type="ECO:0000256" key="1">
    <source>
        <dbReference type="PROSITE-ProRule" id="PRU00339"/>
    </source>
</evidence>
<dbReference type="Gene3D" id="1.25.40.10">
    <property type="entry name" value="Tetratricopeptide repeat domain"/>
    <property type="match status" value="2"/>
</dbReference>
<reference evidence="3" key="1">
    <citation type="submission" date="2016-10" db="EMBL/GenBank/DDBJ databases">
        <authorList>
            <person name="de Groot N.N."/>
        </authorList>
    </citation>
    <scope>NUCLEOTIDE SEQUENCE [LARGE SCALE GENOMIC DNA]</scope>
    <source>
        <strain evidence="3">10nlg</strain>
    </source>
</reference>
<dbReference type="STRING" id="1464123.SAMN05444126_1266"/>
<dbReference type="SMART" id="SM00028">
    <property type="entry name" value="TPR"/>
    <property type="match status" value="2"/>
</dbReference>
<accession>A0A1H9W1Q8</accession>
<dbReference type="EMBL" id="FOGV01000026">
    <property type="protein sequence ID" value="SES27443.1"/>
    <property type="molecule type" value="Genomic_DNA"/>
</dbReference>
<dbReference type="AlphaFoldDB" id="A0A1H9W1Q8"/>
<dbReference type="RefSeq" id="WP_093074251.1">
    <property type="nucleotide sequence ID" value="NZ_FOGV01000026.1"/>
</dbReference>
<dbReference type="SUPFAM" id="SSF48452">
    <property type="entry name" value="TPR-like"/>
    <property type="match status" value="2"/>
</dbReference>
<organism evidence="2 3">
    <name type="scientific">Salisediminibacterium halotolerans</name>
    <dbReference type="NCBI Taxonomy" id="517425"/>
    <lineage>
        <taxon>Bacteria</taxon>
        <taxon>Bacillati</taxon>
        <taxon>Bacillota</taxon>
        <taxon>Bacilli</taxon>
        <taxon>Bacillales</taxon>
        <taxon>Bacillaceae</taxon>
        <taxon>Salisediminibacterium</taxon>
    </lineage>
</organism>
<dbReference type="Proteomes" id="UP000199318">
    <property type="component" value="Unassembled WGS sequence"/>
</dbReference>
<feature type="repeat" description="TPR" evidence="1">
    <location>
        <begin position="21"/>
        <end position="54"/>
    </location>
</feature>
<dbReference type="OrthoDB" id="600613at2"/>
<protein>
    <submittedName>
        <fullName evidence="2">Tetratricopeptide repeat-containing protein</fullName>
    </submittedName>
</protein>
<dbReference type="Pfam" id="PF14559">
    <property type="entry name" value="TPR_19"/>
    <property type="match status" value="1"/>
</dbReference>
<dbReference type="InterPro" id="IPR019734">
    <property type="entry name" value="TPR_rpt"/>
</dbReference>
<name>A0A1H9W1Q8_9BACI</name>
<proteinExistence type="predicted"/>